<evidence type="ECO:0000256" key="7">
    <source>
        <dbReference type="ARBA" id="ARBA00022723"/>
    </source>
</evidence>
<dbReference type="InterPro" id="IPR059000">
    <property type="entry name" value="ATPase_P-type_domA"/>
</dbReference>
<protein>
    <recommendedName>
        <fullName evidence="3">P-type Ca(2+) transporter</fullName>
        <ecNumber evidence="3">7.2.2.10</ecNumber>
    </recommendedName>
</protein>
<keyword evidence="5" id="KW-0106">Calcium</keyword>
<evidence type="ECO:0000313" key="17">
    <source>
        <dbReference type="EMBL" id="MBV3392911.1"/>
    </source>
</evidence>
<proteinExistence type="inferred from homology"/>
<dbReference type="NCBIfam" id="TIGR01494">
    <property type="entry name" value="ATPase_P-type"/>
    <property type="match status" value="4"/>
</dbReference>
<dbReference type="SFLD" id="SFLDG00002">
    <property type="entry name" value="C1.7:_P-type_atpase_like"/>
    <property type="match status" value="1"/>
</dbReference>
<dbReference type="InterPro" id="IPR006068">
    <property type="entry name" value="ATPase_P-typ_cation-transptr_C"/>
</dbReference>
<dbReference type="EC" id="7.2.2.10" evidence="3"/>
<dbReference type="AlphaFoldDB" id="A0AAW4MRM5"/>
<keyword evidence="10" id="KW-1278">Translocase</keyword>
<comment type="caution">
    <text evidence="16">The sequence shown here is derived from an EMBL/GenBank/DDBJ whole genome shotgun (WGS) entry which is preliminary data.</text>
</comment>
<feature type="transmembrane region" description="Helical" evidence="14">
    <location>
        <begin position="852"/>
        <end position="871"/>
    </location>
</feature>
<comment type="subcellular location">
    <subcellularLocation>
        <location evidence="1">Cell membrane</location>
        <topology evidence="1">Multi-pass membrane protein</topology>
    </subcellularLocation>
</comment>
<evidence type="ECO:0000256" key="12">
    <source>
        <dbReference type="ARBA" id="ARBA00023136"/>
    </source>
</evidence>
<dbReference type="InterPro" id="IPR004014">
    <property type="entry name" value="ATPase_P-typ_cation-transptr_N"/>
</dbReference>
<dbReference type="Pfam" id="PF00689">
    <property type="entry name" value="Cation_ATPase_C"/>
    <property type="match status" value="1"/>
</dbReference>
<keyword evidence="11 14" id="KW-1133">Transmembrane helix</keyword>
<dbReference type="SFLD" id="SFLDS00003">
    <property type="entry name" value="Haloacid_Dehalogenase"/>
    <property type="match status" value="1"/>
</dbReference>
<dbReference type="EMBL" id="JAHOEF010000035">
    <property type="protein sequence ID" value="MBV3382878.1"/>
    <property type="molecule type" value="Genomic_DNA"/>
</dbReference>
<dbReference type="FunFam" id="2.70.150.10:FF:000016">
    <property type="entry name" value="Calcium-transporting P-type ATPase putative"/>
    <property type="match status" value="1"/>
</dbReference>
<dbReference type="EMBL" id="JAHOEL010000034">
    <property type="protein sequence ID" value="MBV3392911.1"/>
    <property type="molecule type" value="Genomic_DNA"/>
</dbReference>
<comment type="catalytic activity">
    <reaction evidence="13">
        <text>Ca(2+)(in) + ATP + H2O = Ca(2+)(out) + ADP + phosphate + H(+)</text>
        <dbReference type="Rhea" id="RHEA:18105"/>
        <dbReference type="ChEBI" id="CHEBI:15377"/>
        <dbReference type="ChEBI" id="CHEBI:15378"/>
        <dbReference type="ChEBI" id="CHEBI:29108"/>
        <dbReference type="ChEBI" id="CHEBI:30616"/>
        <dbReference type="ChEBI" id="CHEBI:43474"/>
        <dbReference type="ChEBI" id="CHEBI:456216"/>
        <dbReference type="EC" id="7.2.2.10"/>
    </reaction>
</comment>
<gene>
    <name evidence="16" type="ORF">KSV97_06520</name>
    <name evidence="17" type="ORF">KSW06_06540</name>
</gene>
<dbReference type="Pfam" id="PF00122">
    <property type="entry name" value="E1-E2_ATPase"/>
    <property type="match status" value="1"/>
</dbReference>
<dbReference type="PANTHER" id="PTHR42861">
    <property type="entry name" value="CALCIUM-TRANSPORTING ATPASE"/>
    <property type="match status" value="1"/>
</dbReference>
<evidence type="ECO:0000256" key="6">
    <source>
        <dbReference type="ARBA" id="ARBA00022692"/>
    </source>
</evidence>
<dbReference type="GO" id="GO:0046872">
    <property type="term" value="F:metal ion binding"/>
    <property type="evidence" value="ECO:0007669"/>
    <property type="project" value="UniProtKB-KW"/>
</dbReference>
<feature type="transmembrane region" description="Helical" evidence="14">
    <location>
        <begin position="677"/>
        <end position="698"/>
    </location>
</feature>
<dbReference type="GO" id="GO:0140352">
    <property type="term" value="P:export from cell"/>
    <property type="evidence" value="ECO:0007669"/>
    <property type="project" value="UniProtKB-ARBA"/>
</dbReference>
<dbReference type="InterPro" id="IPR001757">
    <property type="entry name" value="P_typ_ATPase"/>
</dbReference>
<keyword evidence="6 14" id="KW-0812">Transmembrane</keyword>
<dbReference type="GO" id="GO:0016887">
    <property type="term" value="F:ATP hydrolysis activity"/>
    <property type="evidence" value="ECO:0007669"/>
    <property type="project" value="InterPro"/>
</dbReference>
<comment type="similarity">
    <text evidence="2">Belongs to the cation transport ATPase (P-type) (TC 3.A.3) family. Type IIA subfamily.</text>
</comment>
<dbReference type="InterPro" id="IPR018303">
    <property type="entry name" value="ATPase_P-typ_P_site"/>
</dbReference>
<evidence type="ECO:0000256" key="1">
    <source>
        <dbReference type="ARBA" id="ARBA00004651"/>
    </source>
</evidence>
<keyword evidence="9" id="KW-0067">ATP-binding</keyword>
<evidence type="ECO:0000256" key="11">
    <source>
        <dbReference type="ARBA" id="ARBA00022989"/>
    </source>
</evidence>
<evidence type="ECO:0000256" key="13">
    <source>
        <dbReference type="ARBA" id="ARBA00048694"/>
    </source>
</evidence>
<reference evidence="16 19" key="1">
    <citation type="submission" date="2021-06" db="EMBL/GenBank/DDBJ databases">
        <title>Collection of gut derived symbiotic bacterial strains cultured from healthy donors.</title>
        <authorList>
            <person name="Lin H."/>
            <person name="Littmann E."/>
            <person name="Pamer E.G."/>
        </authorList>
    </citation>
    <scope>NUCLEOTIDE SEQUENCE</scope>
    <source>
        <strain evidence="17 19">MSK.21.70</strain>
        <strain evidence="16">MSK.21.82</strain>
    </source>
</reference>
<accession>A0AAW4MRM5</accession>
<dbReference type="GO" id="GO:0005886">
    <property type="term" value="C:plasma membrane"/>
    <property type="evidence" value="ECO:0007669"/>
    <property type="project" value="UniProtKB-SubCell"/>
</dbReference>
<keyword evidence="5" id="KW-0813">Transport</keyword>
<evidence type="ECO:0000259" key="15">
    <source>
        <dbReference type="SMART" id="SM00831"/>
    </source>
</evidence>
<dbReference type="Pfam" id="PF13246">
    <property type="entry name" value="Cation_ATPase"/>
    <property type="match status" value="1"/>
</dbReference>
<keyword evidence="4" id="KW-1003">Cell membrane</keyword>
<dbReference type="Pfam" id="PF00690">
    <property type="entry name" value="Cation_ATPase_N"/>
    <property type="match status" value="1"/>
</dbReference>
<evidence type="ECO:0000313" key="19">
    <source>
        <dbReference type="Proteomes" id="UP001197492"/>
    </source>
</evidence>
<evidence type="ECO:0000256" key="9">
    <source>
        <dbReference type="ARBA" id="ARBA00022840"/>
    </source>
</evidence>
<keyword evidence="8" id="KW-0547">Nucleotide-binding</keyword>
<feature type="transmembrane region" description="Helical" evidence="14">
    <location>
        <begin position="749"/>
        <end position="775"/>
    </location>
</feature>
<keyword evidence="12 14" id="KW-0472">Membrane</keyword>
<sequence length="877" mass="95500">MISETFNKTIVFIKGGIQVYKKTIEEVVNSLDTNIEKGLTSSEAKKRQDIYGTNELEKPQKRSLLLRFLDQFKDAMIIILIIAAVVSIIVEPGDWIDSLIIVIVVMMNAILGVVLESHAEKSLESLQELSAPQSKVLRDGVKQTIASKELVPGDIIILETGDMIPSDARLIEAYNLKVDESALTGESVPVEKTTDPISQDVVIGDQTNMIFSSTVVTYGRGEAIVTSTGMKNEVGKIAGMLNASEKELTPLQVKLNEIGKTIGLLCIVICVIVFILESLSGISWLESFKTAVALAVAAVPEGLAATVTIVLAVSVTKMVKQHAIIRKLPAVETLGSTSIVCSDKTGTLTQNKMTILKTYLDGDEVKDLGDADSKTIDMLNAFTLCSDASIDDGKVLGDPTEVALVEASKKMNFEKKALMEKHPRVGELAFDSDRKMMSVIVKDGDHYVSITKGGPDVILNRCRDVDSDQAMTANDEMAKDALRVLAVAVKIYDTMPTNITVEEIENDMDFIGFVGMIDPARPEAKEAIRVAKHAGVRTIMITGDHKTTATAIAKDLGILNEGQEVISGEELSQMSQEELEKNVEKYSVYARVAPEHKVNIVKAWKSKNKIVAMTGDGVNDAPALKTADIGCAMGITGTDVAKNAATMILTDDNFATIIQSIKQGRGIFDNIQKDVQFLLSSNIGEVLAIFLASIIALINPSWGFGVPLLPIHLLWINLITDALPAFAIGLEPVEDDIMDRKPREKDEGFFANGLMVKVIWQGVMVGLLTLVSYSIGQYFSHHEYAMTMAFITMSGAELCHAFNVKSHHSVFNKQVFNNKYLWGATALGLVLQLAIIFTPLSHLFSLVPLDPSHFAIAALLAFSVIPIVEISKRFNKR</sequence>
<evidence type="ECO:0000256" key="3">
    <source>
        <dbReference type="ARBA" id="ARBA00012790"/>
    </source>
</evidence>
<feature type="transmembrane region" description="Helical" evidence="14">
    <location>
        <begin position="72"/>
        <end position="90"/>
    </location>
</feature>
<evidence type="ECO:0000256" key="10">
    <source>
        <dbReference type="ARBA" id="ARBA00022967"/>
    </source>
</evidence>
<keyword evidence="5" id="KW-0109">Calcium transport</keyword>
<dbReference type="FunFam" id="3.40.50.1000:FF:000028">
    <property type="entry name" value="Calcium-transporting P-type ATPase, putative"/>
    <property type="match status" value="1"/>
</dbReference>
<dbReference type="GO" id="GO:0005524">
    <property type="term" value="F:ATP binding"/>
    <property type="evidence" value="ECO:0007669"/>
    <property type="project" value="UniProtKB-KW"/>
</dbReference>
<organism evidence="16 18">
    <name type="scientific">Catenibacterium mitsuokai</name>
    <dbReference type="NCBI Taxonomy" id="100886"/>
    <lineage>
        <taxon>Bacteria</taxon>
        <taxon>Bacillati</taxon>
        <taxon>Bacillota</taxon>
        <taxon>Erysipelotrichia</taxon>
        <taxon>Erysipelotrichales</taxon>
        <taxon>Coprobacillaceae</taxon>
        <taxon>Catenibacterium</taxon>
    </lineage>
</organism>
<dbReference type="RefSeq" id="WP_217747694.1">
    <property type="nucleotide sequence ID" value="NZ_JAHOEB010000033.1"/>
</dbReference>
<dbReference type="Proteomes" id="UP001196408">
    <property type="component" value="Unassembled WGS sequence"/>
</dbReference>
<dbReference type="InterPro" id="IPR044492">
    <property type="entry name" value="P_typ_ATPase_HD_dom"/>
</dbReference>
<feature type="domain" description="Cation-transporting P-type ATPase N-terminal" evidence="15">
    <location>
        <begin position="18"/>
        <end position="92"/>
    </location>
</feature>
<feature type="transmembrane region" description="Helical" evidence="14">
    <location>
        <begin position="291"/>
        <end position="316"/>
    </location>
</feature>
<keyword evidence="7" id="KW-0479">Metal-binding</keyword>
<feature type="transmembrane region" description="Helical" evidence="14">
    <location>
        <begin position="820"/>
        <end position="840"/>
    </location>
</feature>
<keyword evidence="5" id="KW-0406">Ion transport</keyword>
<name>A0AAW4MRM5_9FIRM</name>
<evidence type="ECO:0000313" key="18">
    <source>
        <dbReference type="Proteomes" id="UP001196408"/>
    </source>
</evidence>
<evidence type="ECO:0000256" key="8">
    <source>
        <dbReference type="ARBA" id="ARBA00022741"/>
    </source>
</evidence>
<evidence type="ECO:0000256" key="4">
    <source>
        <dbReference type="ARBA" id="ARBA00022475"/>
    </source>
</evidence>
<feature type="transmembrane region" description="Helical" evidence="14">
    <location>
        <begin position="262"/>
        <end position="285"/>
    </location>
</feature>
<feature type="transmembrane region" description="Helical" evidence="14">
    <location>
        <begin position="96"/>
        <end position="115"/>
    </location>
</feature>
<evidence type="ECO:0000256" key="5">
    <source>
        <dbReference type="ARBA" id="ARBA00022568"/>
    </source>
</evidence>
<dbReference type="PROSITE" id="PS00154">
    <property type="entry name" value="ATPASE_E1_E2"/>
    <property type="match status" value="1"/>
</dbReference>
<dbReference type="SFLD" id="SFLDF00027">
    <property type="entry name" value="p-type_atpase"/>
    <property type="match status" value="1"/>
</dbReference>
<keyword evidence="19" id="KW-1185">Reference proteome</keyword>
<dbReference type="Proteomes" id="UP001197492">
    <property type="component" value="Unassembled WGS sequence"/>
</dbReference>
<evidence type="ECO:0000256" key="14">
    <source>
        <dbReference type="SAM" id="Phobius"/>
    </source>
</evidence>
<evidence type="ECO:0000256" key="2">
    <source>
        <dbReference type="ARBA" id="ARBA00005675"/>
    </source>
</evidence>
<evidence type="ECO:0000313" key="16">
    <source>
        <dbReference type="EMBL" id="MBV3382878.1"/>
    </source>
</evidence>
<dbReference type="GO" id="GO:0005388">
    <property type="term" value="F:P-type calcium transporter activity"/>
    <property type="evidence" value="ECO:0007669"/>
    <property type="project" value="UniProtKB-EC"/>
</dbReference>
<dbReference type="SMART" id="SM00831">
    <property type="entry name" value="Cation_ATPase_N"/>
    <property type="match status" value="1"/>
</dbReference>